<reference evidence="1 2" key="2">
    <citation type="journal article" date="2012" name="J. Gen. Virol.">
        <title>Genome sequence of a waterfowl aviadenovirus, goose adenovirus 4.</title>
        <authorList>
            <person name="Kajan G.L."/>
            <person name="Davison A.J."/>
            <person name="Palya V."/>
            <person name="Harrach B."/>
            <person name="Benko M."/>
        </authorList>
    </citation>
    <scope>NUCLEOTIDE SEQUENCE [LARGE SCALE GENOMIC DNA]</scope>
    <source>
        <strain evidence="1">P29</strain>
    </source>
</reference>
<name>I3PMM1_9ADEN</name>
<gene>
    <name evidence="1" type="primary">ORF52</name>
</gene>
<evidence type="ECO:0000313" key="1">
    <source>
        <dbReference type="EMBL" id="AFC40561.1"/>
    </source>
</evidence>
<dbReference type="RefSeq" id="YP_006383550.1">
    <property type="nucleotide sequence ID" value="NC_017979.1"/>
</dbReference>
<dbReference type="EMBL" id="JF510462">
    <property type="protein sequence ID" value="AFC40561.1"/>
    <property type="molecule type" value="Genomic_DNA"/>
</dbReference>
<evidence type="ECO:0000313" key="2">
    <source>
        <dbReference type="Proteomes" id="UP000107383"/>
    </source>
</evidence>
<keyword evidence="2" id="KW-1185">Reference proteome</keyword>
<proteinExistence type="predicted"/>
<sequence>MSGPHPVYLQLTVHQYRMNDRLVSNSPFLDIFANDGIVPMAAAFAISKWASSHDVNYLYISGPRFSGADALFQVLRDALRDAPDVIFNVDGVDYAYPEKQVIRLTSPCYFLTDPSEHCILTFQKEYFRSIPTPIQLGALILAVSDDMGPCMLYRCLSPNGVCWSGSTKCSVCQDPYWDCCPFMFAFGIDDSDSDLDEGICV</sequence>
<accession>I3PMM1</accession>
<reference evidence="1 2" key="1">
    <citation type="journal article" date="2010" name="Acta Vet. Hung.">
        <title>Hepatitis and hydropericardium syndrome associated with adenovirus infection in goslings.</title>
        <authorList>
            <person name="Ivanics E."/>
            <person name="Palya V."/>
            <person name="Markos B."/>
            <person name="Dan A."/>
            <person name="Ursu K."/>
            <person name="Harrach B."/>
            <person name="Kajan G."/>
            <person name="Glavits R."/>
        </authorList>
    </citation>
    <scope>NUCLEOTIDE SEQUENCE [LARGE SCALE GENOMIC DNA]</scope>
    <source>
        <strain evidence="1">P29</strain>
    </source>
</reference>
<dbReference type="KEGG" id="vg:12978931"/>
<dbReference type="GeneID" id="12978931"/>
<dbReference type="OrthoDB" id="32838at10239"/>
<dbReference type="Proteomes" id="UP000107383">
    <property type="component" value="Segment"/>
</dbReference>
<protein>
    <submittedName>
        <fullName evidence="1">Protein ORF52</fullName>
    </submittedName>
</protein>
<organism evidence="1 2">
    <name type="scientific">Goose adenovirus 4</name>
    <dbReference type="NCBI Taxonomy" id="1193422"/>
    <lineage>
        <taxon>Viruses</taxon>
        <taxon>Varidnaviria</taxon>
        <taxon>Bamfordvirae</taxon>
        <taxon>Preplasmiviricota</taxon>
        <taxon>Polisuviricotina</taxon>
        <taxon>Pharingeaviricetes</taxon>
        <taxon>Rowavirales</taxon>
        <taxon>Adenoviridae</taxon>
        <taxon>Aviadenovirus</taxon>
        <taxon>Aviadenovirus anseris</taxon>
        <taxon>Goose aviadenovirus A</taxon>
    </lineage>
</organism>